<dbReference type="Gene3D" id="3.80.10.10">
    <property type="entry name" value="Ribonuclease Inhibitor"/>
    <property type="match status" value="2"/>
</dbReference>
<evidence type="ECO:0000259" key="4">
    <source>
        <dbReference type="Pfam" id="PF00931"/>
    </source>
</evidence>
<dbReference type="PRINTS" id="PR00364">
    <property type="entry name" value="DISEASERSIST"/>
</dbReference>
<dbReference type="GO" id="GO:0006952">
    <property type="term" value="P:defense response"/>
    <property type="evidence" value="ECO:0007669"/>
    <property type="project" value="UniProtKB-KW"/>
</dbReference>
<dbReference type="InterPro" id="IPR027417">
    <property type="entry name" value="P-loop_NTPase"/>
</dbReference>
<organism evidence="7 8">
    <name type="scientific">Vitis vinifera</name>
    <name type="common">Grape</name>
    <dbReference type="NCBI Taxonomy" id="29760"/>
    <lineage>
        <taxon>Eukaryota</taxon>
        <taxon>Viridiplantae</taxon>
        <taxon>Streptophyta</taxon>
        <taxon>Embryophyta</taxon>
        <taxon>Tracheophyta</taxon>
        <taxon>Spermatophyta</taxon>
        <taxon>Magnoliopsida</taxon>
        <taxon>eudicotyledons</taxon>
        <taxon>Gunneridae</taxon>
        <taxon>Pentapetalae</taxon>
        <taxon>rosids</taxon>
        <taxon>Vitales</taxon>
        <taxon>Vitaceae</taxon>
        <taxon>Viteae</taxon>
        <taxon>Vitis</taxon>
    </lineage>
</organism>
<gene>
    <name evidence="7" type="primary">VvCHDh000035_18</name>
    <name evidence="7" type="ORF">CK203_070957</name>
</gene>
<dbReference type="Proteomes" id="UP000288805">
    <property type="component" value="Unassembled WGS sequence"/>
</dbReference>
<comment type="caution">
    <text evidence="7">The sequence shown here is derived from an EMBL/GenBank/DDBJ whole genome shotgun (WGS) entry which is preliminary data.</text>
</comment>
<keyword evidence="3" id="KW-0611">Plant defense</keyword>
<reference evidence="7 8" key="1">
    <citation type="journal article" date="2018" name="PLoS Genet.">
        <title>Population sequencing reveals clonal diversity and ancestral inbreeding in the grapevine cultivar Chardonnay.</title>
        <authorList>
            <person name="Roach M.J."/>
            <person name="Johnson D.L."/>
            <person name="Bohlmann J."/>
            <person name="van Vuuren H.J."/>
            <person name="Jones S.J."/>
            <person name="Pretorius I.S."/>
            <person name="Schmidt S.A."/>
            <person name="Borneman A.R."/>
        </authorList>
    </citation>
    <scope>NUCLEOTIDE SEQUENCE [LARGE SCALE GENOMIC DNA]</scope>
    <source>
        <strain evidence="8">cv. Chardonnay</strain>
        <tissue evidence="7">Leaf</tissue>
    </source>
</reference>
<feature type="domain" description="NB-ARC" evidence="4">
    <location>
        <begin position="205"/>
        <end position="275"/>
    </location>
</feature>
<dbReference type="EMBL" id="QGNW01001357">
    <property type="protein sequence ID" value="RVW44297.1"/>
    <property type="molecule type" value="Genomic_DNA"/>
</dbReference>
<dbReference type="PANTHER" id="PTHR33463:SF209">
    <property type="entry name" value="DISEASE RESISTANCE PROTEIN RPS2-LIKE"/>
    <property type="match status" value="1"/>
</dbReference>
<evidence type="ECO:0000259" key="5">
    <source>
        <dbReference type="Pfam" id="PF23247"/>
    </source>
</evidence>
<dbReference type="Pfam" id="PF23598">
    <property type="entry name" value="LRR_14"/>
    <property type="match status" value="1"/>
</dbReference>
<evidence type="ECO:0000259" key="6">
    <source>
        <dbReference type="Pfam" id="PF23598"/>
    </source>
</evidence>
<dbReference type="InterPro" id="IPR050905">
    <property type="entry name" value="Plant_NBS-LRR"/>
</dbReference>
<comment type="similarity">
    <text evidence="1">Belongs to the disease resistance NB-LRR family.</text>
</comment>
<accession>A0A438E952</accession>
<evidence type="ECO:0000256" key="1">
    <source>
        <dbReference type="ARBA" id="ARBA00008894"/>
    </source>
</evidence>
<dbReference type="Pfam" id="PF00931">
    <property type="entry name" value="NB-ARC"/>
    <property type="match status" value="1"/>
</dbReference>
<proteinExistence type="inferred from homology"/>
<dbReference type="InterPro" id="IPR057135">
    <property type="entry name" value="At4g27190-like_LRR"/>
</dbReference>
<dbReference type="AlphaFoldDB" id="A0A438E952"/>
<dbReference type="InterPro" id="IPR055414">
    <property type="entry name" value="LRR_R13L4/SHOC2-like"/>
</dbReference>
<evidence type="ECO:0000256" key="3">
    <source>
        <dbReference type="ARBA" id="ARBA00022821"/>
    </source>
</evidence>
<dbReference type="InterPro" id="IPR002182">
    <property type="entry name" value="NB-ARC"/>
</dbReference>
<evidence type="ECO:0000313" key="8">
    <source>
        <dbReference type="Proteomes" id="UP000288805"/>
    </source>
</evidence>
<dbReference type="Pfam" id="PF23247">
    <property type="entry name" value="LRR_RPS2"/>
    <property type="match status" value="1"/>
</dbReference>
<keyword evidence="2" id="KW-0677">Repeat</keyword>
<feature type="domain" description="Disease resistance protein At4g27190-like leucine-rich repeats" evidence="5">
    <location>
        <begin position="705"/>
        <end position="812"/>
    </location>
</feature>
<name>A0A438E952_VITVI</name>
<feature type="domain" description="Disease resistance R13L4/SHOC-2-like LRR" evidence="6">
    <location>
        <begin position="483"/>
        <end position="583"/>
    </location>
</feature>
<evidence type="ECO:0000256" key="2">
    <source>
        <dbReference type="ARBA" id="ARBA00022737"/>
    </source>
</evidence>
<dbReference type="SUPFAM" id="SSF52058">
    <property type="entry name" value="L domain-like"/>
    <property type="match status" value="1"/>
</dbReference>
<dbReference type="Gene3D" id="3.40.50.300">
    <property type="entry name" value="P-loop containing nucleotide triphosphate hydrolases"/>
    <property type="match status" value="1"/>
</dbReference>
<dbReference type="InterPro" id="IPR032675">
    <property type="entry name" value="LRR_dom_sf"/>
</dbReference>
<dbReference type="GO" id="GO:0043531">
    <property type="term" value="F:ADP binding"/>
    <property type="evidence" value="ECO:0007669"/>
    <property type="project" value="InterPro"/>
</dbReference>
<dbReference type="PANTHER" id="PTHR33463">
    <property type="entry name" value="NB-ARC DOMAIN-CONTAINING PROTEIN-RELATED"/>
    <property type="match status" value="1"/>
</dbReference>
<sequence length="854" mass="97380">MGFGDGDVLSGWRTAGFECIQCMSLEAISLQVSPVLSFARKLKALKDDLKHGLERRMALEAAAVETAVTDVYRDGRSLLSWSGRKFGYWKNLKRNHEDLMQKARELWELSNGIREGISQNRIKLDAAEWIELDTKYNDRKNHPWKLFRFWKGASLSKDMAEKCKQVHSLWEEGKCKRGVLDAELPKRVVGIRPAKIDKPPLHKYVEDAVSFLEDPKIKRIGIWGMVGTGKTTIIEHLNTHDNINKMFDMVIRVTVPKEWSVVGFQQKIMDWLQLNMGKNIIGIHNIKNCKVVLASRDLGICWEMNVDEAINVKPLSDDEALNMFKEKVGECISNFPKVTQVAQVVVKECGGLLIDKLAKAFKKCWRVEAFIHNGGYEILSHLINVSLLESSGNKKSVKTNEVLQEMALKISQQREDSKFLAKPREGLKEPPNPEEWKQVYRISLMDNELHSLPEALDCCDLVTLLLQRNKNLVAIPEFFFTSMCHLRVLDLHGTGITSLPSSLCNLIGLRVLYLNSCIHLVGLPTDIEALKQLEVLDIRGTKLSLHQIRTLTWLKSLRMSLSNFGRGSQTQNQSGNVSSFVSLEEFVHCLEFFVSSSPAWKDFFVRTSPAWEDLSFTFQFAVGYQNLTCFQILESFEYPGYNCLKFINGEGINPVISKVLAKTHAFGLISHKGVSRLSDFGIENMNDLLSFVQLKDAMKLKPSSMGPVHAESLTLLRTLVLLRCPQLKKIFSNGMIQQLSKLEDLRVEECDQIEQIIMKSENNGLEANQLPRLKTLTLLNLPRLRSIWVDDSLEWRSLQRIEISMCHMLKRLPFNNANATKLRCIEGQQAWWEALQWMDDGAIKQRLESLCMLN</sequence>
<evidence type="ECO:0000313" key="7">
    <source>
        <dbReference type="EMBL" id="RVW44297.1"/>
    </source>
</evidence>
<protein>
    <submittedName>
        <fullName evidence="7">Putative disease resistance protein</fullName>
    </submittedName>
</protein>
<dbReference type="SUPFAM" id="SSF52540">
    <property type="entry name" value="P-loop containing nucleoside triphosphate hydrolases"/>
    <property type="match status" value="1"/>
</dbReference>